<dbReference type="SMART" id="SM00368">
    <property type="entry name" value="LRR_RI"/>
    <property type="match status" value="4"/>
</dbReference>
<keyword evidence="5" id="KW-1185">Reference proteome</keyword>
<keyword evidence="3" id="KW-0677">Repeat</keyword>
<keyword evidence="1" id="KW-0343">GTPase activation</keyword>
<reference evidence="4 5" key="1">
    <citation type="submission" date="2019-02" db="EMBL/GenBank/DDBJ databases">
        <title>Genome sequencing of the rare red list fungi Dentipellis fragilis.</title>
        <authorList>
            <person name="Buettner E."/>
            <person name="Kellner H."/>
        </authorList>
    </citation>
    <scope>NUCLEOTIDE SEQUENCE [LARGE SCALE GENOMIC DNA]</scope>
    <source>
        <strain evidence="4 5">DSM 105465</strain>
    </source>
</reference>
<organism evidence="4 5">
    <name type="scientific">Dentipellis fragilis</name>
    <dbReference type="NCBI Taxonomy" id="205917"/>
    <lineage>
        <taxon>Eukaryota</taxon>
        <taxon>Fungi</taxon>
        <taxon>Dikarya</taxon>
        <taxon>Basidiomycota</taxon>
        <taxon>Agaricomycotina</taxon>
        <taxon>Agaricomycetes</taxon>
        <taxon>Russulales</taxon>
        <taxon>Hericiaceae</taxon>
        <taxon>Dentipellis</taxon>
    </lineage>
</organism>
<evidence type="ECO:0000256" key="3">
    <source>
        <dbReference type="ARBA" id="ARBA00022737"/>
    </source>
</evidence>
<dbReference type="PANTHER" id="PTHR24113">
    <property type="entry name" value="RAN GTPASE-ACTIVATING PROTEIN 1"/>
    <property type="match status" value="1"/>
</dbReference>
<evidence type="ECO:0000313" key="4">
    <source>
        <dbReference type="EMBL" id="TFY70950.1"/>
    </source>
</evidence>
<dbReference type="GO" id="GO:0005829">
    <property type="term" value="C:cytosol"/>
    <property type="evidence" value="ECO:0007669"/>
    <property type="project" value="TreeGrafter"/>
</dbReference>
<dbReference type="InterPro" id="IPR032675">
    <property type="entry name" value="LRR_dom_sf"/>
</dbReference>
<dbReference type="EMBL" id="SEOQ01000074">
    <property type="protein sequence ID" value="TFY70950.1"/>
    <property type="molecule type" value="Genomic_DNA"/>
</dbReference>
<dbReference type="GO" id="GO:0048471">
    <property type="term" value="C:perinuclear region of cytoplasm"/>
    <property type="evidence" value="ECO:0007669"/>
    <property type="project" value="TreeGrafter"/>
</dbReference>
<dbReference type="InterPro" id="IPR001611">
    <property type="entry name" value="Leu-rich_rpt"/>
</dbReference>
<dbReference type="InterPro" id="IPR027038">
    <property type="entry name" value="RanGap"/>
</dbReference>
<dbReference type="Pfam" id="PF13516">
    <property type="entry name" value="LRR_6"/>
    <property type="match status" value="2"/>
</dbReference>
<dbReference type="STRING" id="205917.A0A4Y9Z9X0"/>
<accession>A0A4Y9Z9X0</accession>
<name>A0A4Y9Z9X0_9AGAM</name>
<dbReference type="Gene3D" id="3.80.10.10">
    <property type="entry name" value="Ribonuclease Inhibitor"/>
    <property type="match status" value="2"/>
</dbReference>
<dbReference type="AlphaFoldDB" id="A0A4Y9Z9X0"/>
<evidence type="ECO:0000256" key="2">
    <source>
        <dbReference type="ARBA" id="ARBA00022614"/>
    </source>
</evidence>
<evidence type="ECO:0000313" key="5">
    <source>
        <dbReference type="Proteomes" id="UP000298327"/>
    </source>
</evidence>
<dbReference type="Proteomes" id="UP000298327">
    <property type="component" value="Unassembled WGS sequence"/>
</dbReference>
<sequence length="452" mass="49818">MFSYGANVRLQLPVKRVNRVYSMAATLFMSSTFHSLDKMLATKQPRSLALSLASRGHVDCSDRGWAGANGARSVIETITGRRFVTRLLLGHNQLGDDGCEVLCDFLCSEEGQKYRIEEISLNSNDIGDRGLRALARYLLGNTSLRDLFLQNNCFTADPEIISLFSAAVSTSCLQTLAMSANRNLSDGFLSNFLPALTSSHLEMLHLSAVALTPLSAPYIIDYIRSPRSRSLTSLTLNGNSLGYRAIQAIIQAVQEDNYTLVKLEITPHESGEESDEESTSMSSWRFSQEVLKALLWRNDDLANRVKAEATVLLKYSRLLLLKPKKAVDSDSALAKEAPRQGFAKLPTELQLDILSSLAPTLSATQRIRVFRYASDSRTLPPDPRRLPSLSRDRSISATGLRLRRSPVGGITDSAESSGSASQLGARTLWPDVEARLRWLKAVGCEAYEKGPR</sequence>
<dbReference type="GO" id="GO:0005634">
    <property type="term" value="C:nucleus"/>
    <property type="evidence" value="ECO:0007669"/>
    <property type="project" value="TreeGrafter"/>
</dbReference>
<protein>
    <recommendedName>
        <fullName evidence="6">F-box domain-containing protein</fullName>
    </recommendedName>
</protein>
<keyword evidence="2" id="KW-0433">Leucine-rich repeat</keyword>
<dbReference type="GO" id="GO:0031267">
    <property type="term" value="F:small GTPase binding"/>
    <property type="evidence" value="ECO:0007669"/>
    <property type="project" value="TreeGrafter"/>
</dbReference>
<evidence type="ECO:0008006" key="6">
    <source>
        <dbReference type="Google" id="ProtNLM"/>
    </source>
</evidence>
<dbReference type="OrthoDB" id="120976at2759"/>
<proteinExistence type="predicted"/>
<evidence type="ECO:0000256" key="1">
    <source>
        <dbReference type="ARBA" id="ARBA00022468"/>
    </source>
</evidence>
<dbReference type="SUPFAM" id="SSF52047">
    <property type="entry name" value="RNI-like"/>
    <property type="match status" value="1"/>
</dbReference>
<gene>
    <name evidence="4" type="ORF">EVG20_g2056</name>
</gene>
<dbReference type="PANTHER" id="PTHR24113:SF12">
    <property type="entry name" value="RAN GTPASE-ACTIVATING PROTEIN 1"/>
    <property type="match status" value="1"/>
</dbReference>
<dbReference type="GO" id="GO:0006913">
    <property type="term" value="P:nucleocytoplasmic transport"/>
    <property type="evidence" value="ECO:0007669"/>
    <property type="project" value="TreeGrafter"/>
</dbReference>
<comment type="caution">
    <text evidence="4">The sequence shown here is derived from an EMBL/GenBank/DDBJ whole genome shotgun (WGS) entry which is preliminary data.</text>
</comment>
<dbReference type="GO" id="GO:0005096">
    <property type="term" value="F:GTPase activator activity"/>
    <property type="evidence" value="ECO:0007669"/>
    <property type="project" value="UniProtKB-KW"/>
</dbReference>